<protein>
    <submittedName>
        <fullName evidence="2">Amidohydrolase</fullName>
    </submittedName>
</protein>
<organism evidence="2 3">
    <name type="scientific">[Clostridium] cellulosi</name>
    <dbReference type="NCBI Taxonomy" id="29343"/>
    <lineage>
        <taxon>Bacteria</taxon>
        <taxon>Bacillati</taxon>
        <taxon>Bacillota</taxon>
        <taxon>Clostridia</taxon>
        <taxon>Eubacteriales</taxon>
        <taxon>Oscillospiraceae</taxon>
        <taxon>Oscillospiraceae incertae sedis</taxon>
    </lineage>
</organism>
<dbReference type="Gene3D" id="3.20.20.140">
    <property type="entry name" value="Metal-dependent hydrolases"/>
    <property type="match status" value="1"/>
</dbReference>
<dbReference type="CDD" id="cd01309">
    <property type="entry name" value="Met_dep_hydrolase_C"/>
    <property type="match status" value="1"/>
</dbReference>
<keyword evidence="3" id="KW-1185">Reference proteome</keyword>
<dbReference type="InterPro" id="IPR032466">
    <property type="entry name" value="Metal_Hydrolase"/>
</dbReference>
<gene>
    <name evidence="2" type="ORF">CCDG5_1704</name>
</gene>
<dbReference type="PANTHER" id="PTHR43135:SF3">
    <property type="entry name" value="ALPHA-D-RIBOSE 1-METHYLPHOSPHONATE 5-TRIPHOSPHATE DIPHOSPHATASE"/>
    <property type="match status" value="1"/>
</dbReference>
<reference evidence="3" key="1">
    <citation type="submission" date="2014-07" db="EMBL/GenBank/DDBJ databases">
        <authorList>
            <person name="Wibberg D."/>
        </authorList>
    </citation>
    <scope>NUCLEOTIDE SEQUENCE [LARGE SCALE GENOMIC DNA]</scope>
    <source>
        <strain evidence="3">DG5</strain>
    </source>
</reference>
<evidence type="ECO:0000259" key="1">
    <source>
        <dbReference type="Pfam" id="PF01979"/>
    </source>
</evidence>
<dbReference type="SUPFAM" id="SSF51338">
    <property type="entry name" value="Composite domain of metallo-dependent hydrolases"/>
    <property type="match status" value="1"/>
</dbReference>
<keyword evidence="2" id="KW-0378">Hydrolase</keyword>
<name>A0A078KQL2_9FIRM</name>
<dbReference type="InterPro" id="IPR006680">
    <property type="entry name" value="Amidohydro-rel"/>
</dbReference>
<dbReference type="PATRIC" id="fig|29343.3.peg.1799"/>
<dbReference type="EMBL" id="LM995447">
    <property type="protein sequence ID" value="CDZ24812.1"/>
    <property type="molecule type" value="Genomic_DNA"/>
</dbReference>
<accession>A0A078KQL2</accession>
<dbReference type="InterPro" id="IPR051781">
    <property type="entry name" value="Metallo-dep_Hydrolase"/>
</dbReference>
<dbReference type="GO" id="GO:0016810">
    <property type="term" value="F:hydrolase activity, acting on carbon-nitrogen (but not peptide) bonds"/>
    <property type="evidence" value="ECO:0007669"/>
    <property type="project" value="InterPro"/>
</dbReference>
<dbReference type="SUPFAM" id="SSF51556">
    <property type="entry name" value="Metallo-dependent hydrolases"/>
    <property type="match status" value="1"/>
</dbReference>
<dbReference type="InterPro" id="IPR011059">
    <property type="entry name" value="Metal-dep_hydrolase_composite"/>
</dbReference>
<evidence type="ECO:0000313" key="2">
    <source>
        <dbReference type="EMBL" id="CDZ24812.1"/>
    </source>
</evidence>
<dbReference type="STRING" id="29343.CCDG5_1704"/>
<dbReference type="AlphaFoldDB" id="A0A078KQL2"/>
<feature type="domain" description="Amidohydrolase-related" evidence="1">
    <location>
        <begin position="50"/>
        <end position="379"/>
    </location>
</feature>
<proteinExistence type="predicted"/>
<dbReference type="KEGG" id="ccel:CCDG5_1704"/>
<dbReference type="OrthoDB" id="9802793at2"/>
<dbReference type="HOGENOM" id="CLU_046987_0_0_9"/>
<dbReference type="Pfam" id="PF01979">
    <property type="entry name" value="Amidohydro_1"/>
    <property type="match status" value="1"/>
</dbReference>
<dbReference type="Proteomes" id="UP000032431">
    <property type="component" value="Chromosome I"/>
</dbReference>
<evidence type="ECO:0000313" key="3">
    <source>
        <dbReference type="Proteomes" id="UP000032431"/>
    </source>
</evidence>
<sequence>MLIKNAKIYTMEGRPIENGWLRTENGIIHSLGEGEAPDYSGEIIDAGDGVLLPGLIDAHTHIGMCEDSLDFEGEDTNEDTDPSTPQLSAEDAINPMDRCFDDALSAGVTTVITGPGSANPIGGRLIAMKTYGKRVDKMVFKNPVAVKFALGENPKTCYHANHETPVTRMATASIIREQLYKAQKYMDKLEKASQDEDEEEPDFEYKCEVLIPLLKREIQAHFHAHRADDIFTAIRIAKQFNLDYVIVHGTDGHIIADELKEDGARVLSGPFLCDRCKPELHNQTPKGPGIMSKAGLEVAIITDHPVIPIEYLSLCAALAVKNGMDYEEALRAITINPARITKIDNRVGSLKAGKDADLVIFDGDPLQLYTNVKFVAVGGKRVK</sequence>
<dbReference type="PANTHER" id="PTHR43135">
    <property type="entry name" value="ALPHA-D-RIBOSE 1-METHYLPHOSPHONATE 5-TRIPHOSPHATE DIPHOSPHATASE"/>
    <property type="match status" value="1"/>
</dbReference>